<feature type="domain" description="F-box" evidence="1">
    <location>
        <begin position="1"/>
        <end position="47"/>
    </location>
</feature>
<dbReference type="EMBL" id="JANIEX010000364">
    <property type="protein sequence ID" value="KAJ3568141.1"/>
    <property type="molecule type" value="Genomic_DNA"/>
</dbReference>
<dbReference type="PROSITE" id="PS50181">
    <property type="entry name" value="FBOX"/>
    <property type="match status" value="1"/>
</dbReference>
<reference evidence="2" key="1">
    <citation type="submission" date="2022-07" db="EMBL/GenBank/DDBJ databases">
        <title>Genome Sequence of Leucocoprinus birnbaumii.</title>
        <authorList>
            <person name="Buettner E."/>
        </authorList>
    </citation>
    <scope>NUCLEOTIDE SEQUENCE</scope>
    <source>
        <strain evidence="2">VT141</strain>
    </source>
</reference>
<evidence type="ECO:0000313" key="2">
    <source>
        <dbReference type="EMBL" id="KAJ3568141.1"/>
    </source>
</evidence>
<sequence>MRSFLDLPLDVLTEILAYLPASGIISSRQVCSSLNKLSNTRFLWLAVFKQTEGMLRTPMLDVKQMPLLELEKIMVRAEKLEGMWASVSNTAIIPRRVYQMEHNLEVNQFPIAIIGDYVLFSKYFTGGCLFSLFPLSNKSIGLGSTAAFEHKIQTVEPDLAGQLLCATHMSCISNSFYIATAPRRLPEGREHTLKLVEIGIGPNGPGLITECQVAFAAGKPADWSKFALYLNDLYAYALPNDMRGDIEVHVCEIRTGNVFAVTLVKPPWTDQRQFPFPPISLYISDNLMIVPNGSVFTVYDSWKAQPMRTRLDPAFTCTSPLVRTRYIMMHIPSSGASITALALTEPDANSTTNCSSKVHVLSIENFGSGWCIREIDSVEVPGGPTNSSSRSSVLMRASLLKERYALGMLSIDEWIREVDSGIIQGFRNRSYAIWLDLSDPPRNAAGGFLRVTQIPSVPIFGEQDYFNYVSFDALSGRALLNFYPGYLRGVLGTPPSVTVALVLDFSGI</sequence>
<dbReference type="Gene3D" id="1.20.1280.50">
    <property type="match status" value="1"/>
</dbReference>
<dbReference type="SMART" id="SM00256">
    <property type="entry name" value="FBOX"/>
    <property type="match status" value="1"/>
</dbReference>
<organism evidence="2 3">
    <name type="scientific">Leucocoprinus birnbaumii</name>
    <dbReference type="NCBI Taxonomy" id="56174"/>
    <lineage>
        <taxon>Eukaryota</taxon>
        <taxon>Fungi</taxon>
        <taxon>Dikarya</taxon>
        <taxon>Basidiomycota</taxon>
        <taxon>Agaricomycotina</taxon>
        <taxon>Agaricomycetes</taxon>
        <taxon>Agaricomycetidae</taxon>
        <taxon>Agaricales</taxon>
        <taxon>Agaricineae</taxon>
        <taxon>Agaricaceae</taxon>
        <taxon>Leucocoprinus</taxon>
    </lineage>
</organism>
<evidence type="ECO:0000313" key="3">
    <source>
        <dbReference type="Proteomes" id="UP001213000"/>
    </source>
</evidence>
<evidence type="ECO:0000259" key="1">
    <source>
        <dbReference type="PROSITE" id="PS50181"/>
    </source>
</evidence>
<dbReference type="SUPFAM" id="SSF81383">
    <property type="entry name" value="F-box domain"/>
    <property type="match status" value="1"/>
</dbReference>
<proteinExistence type="predicted"/>
<dbReference type="Proteomes" id="UP001213000">
    <property type="component" value="Unassembled WGS sequence"/>
</dbReference>
<dbReference type="AlphaFoldDB" id="A0AAD5VUN8"/>
<dbReference type="InterPro" id="IPR036047">
    <property type="entry name" value="F-box-like_dom_sf"/>
</dbReference>
<gene>
    <name evidence="2" type="ORF">NP233_g5904</name>
</gene>
<name>A0AAD5VUN8_9AGAR</name>
<comment type="caution">
    <text evidence="2">The sequence shown here is derived from an EMBL/GenBank/DDBJ whole genome shotgun (WGS) entry which is preliminary data.</text>
</comment>
<keyword evidence="3" id="KW-1185">Reference proteome</keyword>
<accession>A0AAD5VUN8</accession>
<dbReference type="InterPro" id="IPR001810">
    <property type="entry name" value="F-box_dom"/>
</dbReference>
<dbReference type="Pfam" id="PF12937">
    <property type="entry name" value="F-box-like"/>
    <property type="match status" value="1"/>
</dbReference>
<protein>
    <recommendedName>
        <fullName evidence="1">F-box domain-containing protein</fullName>
    </recommendedName>
</protein>